<name>D7G848_ECTSI</name>
<keyword evidence="7" id="KW-0862">Zinc</keyword>
<feature type="region of interest" description="Disordered" evidence="11">
    <location>
        <begin position="1"/>
        <end position="29"/>
    </location>
</feature>
<dbReference type="InterPro" id="IPR018957">
    <property type="entry name" value="Znf_C3HC4_RING-type"/>
</dbReference>
<dbReference type="PROSITE" id="PS50089">
    <property type="entry name" value="ZF_RING_2"/>
    <property type="match status" value="1"/>
</dbReference>
<feature type="domain" description="RING-type" evidence="12">
    <location>
        <begin position="729"/>
        <end position="778"/>
    </location>
</feature>
<evidence type="ECO:0000256" key="1">
    <source>
        <dbReference type="ARBA" id="ARBA00004123"/>
    </source>
</evidence>
<dbReference type="Proteomes" id="UP000002630">
    <property type="component" value="Linkage Group LG26"/>
</dbReference>
<dbReference type="Gene3D" id="3.30.40.10">
    <property type="entry name" value="Zinc/RING finger domain, C3HC4 (zinc finger)"/>
    <property type="match status" value="1"/>
</dbReference>
<evidence type="ECO:0000259" key="15">
    <source>
        <dbReference type="PROSITE" id="PS51194"/>
    </source>
</evidence>
<keyword evidence="9" id="KW-0539">Nucleus</keyword>
<feature type="compositionally biased region" description="Polar residues" evidence="11">
    <location>
        <begin position="257"/>
        <end position="269"/>
    </location>
</feature>
<evidence type="ECO:0000256" key="8">
    <source>
        <dbReference type="ARBA" id="ARBA00022840"/>
    </source>
</evidence>
<dbReference type="PROSITE" id="PS50800">
    <property type="entry name" value="SAP"/>
    <property type="match status" value="1"/>
</dbReference>
<keyword evidence="2" id="KW-0479">Metal-binding</keyword>
<dbReference type="SUPFAM" id="SSF57850">
    <property type="entry name" value="RING/U-box"/>
    <property type="match status" value="1"/>
</dbReference>
<evidence type="ECO:0000259" key="14">
    <source>
        <dbReference type="PROSITE" id="PS51192"/>
    </source>
</evidence>
<dbReference type="InterPro" id="IPR017907">
    <property type="entry name" value="Znf_RING_CS"/>
</dbReference>
<evidence type="ECO:0000256" key="11">
    <source>
        <dbReference type="SAM" id="MobiDB-lite"/>
    </source>
</evidence>
<dbReference type="InterPro" id="IPR001841">
    <property type="entry name" value="Znf_RING"/>
</dbReference>
<dbReference type="GO" id="GO:0008094">
    <property type="term" value="F:ATP-dependent activity, acting on DNA"/>
    <property type="evidence" value="ECO:0007669"/>
    <property type="project" value="TreeGrafter"/>
</dbReference>
<feature type="region of interest" description="Disordered" evidence="11">
    <location>
        <begin position="238"/>
        <end position="274"/>
    </location>
</feature>
<dbReference type="GO" id="GO:0008270">
    <property type="term" value="F:zinc ion binding"/>
    <property type="evidence" value="ECO:0007669"/>
    <property type="project" value="UniProtKB-KW"/>
</dbReference>
<dbReference type="SMART" id="SM00513">
    <property type="entry name" value="SAP"/>
    <property type="match status" value="1"/>
</dbReference>
<dbReference type="InterPro" id="IPR014001">
    <property type="entry name" value="Helicase_ATP-bd"/>
</dbReference>
<dbReference type="PROSITE" id="PS51194">
    <property type="entry name" value="HELICASE_CTER"/>
    <property type="match status" value="1"/>
</dbReference>
<dbReference type="GO" id="GO:0004386">
    <property type="term" value="F:helicase activity"/>
    <property type="evidence" value="ECO:0007669"/>
    <property type="project" value="UniProtKB-KW"/>
</dbReference>
<dbReference type="SUPFAM" id="SSF52540">
    <property type="entry name" value="P-loop containing nucleoside triphosphate hydrolases"/>
    <property type="match status" value="2"/>
</dbReference>
<dbReference type="Gene3D" id="3.40.50.300">
    <property type="entry name" value="P-loop containing nucleotide triphosphate hydrolases"/>
    <property type="match status" value="1"/>
</dbReference>
<keyword evidence="8" id="KW-0067">ATP-binding</keyword>
<dbReference type="EMBL" id="FN649107">
    <property type="protein sequence ID" value="CBJ27911.1"/>
    <property type="molecule type" value="Genomic_DNA"/>
</dbReference>
<reference evidence="16 17" key="1">
    <citation type="journal article" date="2010" name="Nature">
        <title>The Ectocarpus genome and the independent evolution of multicellularity in brown algae.</title>
        <authorList>
            <person name="Cock J.M."/>
            <person name="Sterck L."/>
            <person name="Rouze P."/>
            <person name="Scornet D."/>
            <person name="Allen A.E."/>
            <person name="Amoutzias G."/>
            <person name="Anthouard V."/>
            <person name="Artiguenave F."/>
            <person name="Aury J.M."/>
            <person name="Badger J.H."/>
            <person name="Beszteri B."/>
            <person name="Billiau K."/>
            <person name="Bonnet E."/>
            <person name="Bothwell J.H."/>
            <person name="Bowler C."/>
            <person name="Boyen C."/>
            <person name="Brownlee C."/>
            <person name="Carrano C.J."/>
            <person name="Charrier B."/>
            <person name="Cho G.Y."/>
            <person name="Coelho S.M."/>
            <person name="Collen J."/>
            <person name="Corre E."/>
            <person name="Da Silva C."/>
            <person name="Delage L."/>
            <person name="Delaroque N."/>
            <person name="Dittami S.M."/>
            <person name="Doulbeau S."/>
            <person name="Elias M."/>
            <person name="Farnham G."/>
            <person name="Gachon C.M."/>
            <person name="Gschloessl B."/>
            <person name="Heesch S."/>
            <person name="Jabbari K."/>
            <person name="Jubin C."/>
            <person name="Kawai H."/>
            <person name="Kimura K."/>
            <person name="Kloareg B."/>
            <person name="Kupper F.C."/>
            <person name="Lang D."/>
            <person name="Le Bail A."/>
            <person name="Leblanc C."/>
            <person name="Lerouge P."/>
            <person name="Lohr M."/>
            <person name="Lopez P.J."/>
            <person name="Martens C."/>
            <person name="Maumus F."/>
            <person name="Michel G."/>
            <person name="Miranda-Saavedra D."/>
            <person name="Morales J."/>
            <person name="Moreau H."/>
            <person name="Motomura T."/>
            <person name="Nagasato C."/>
            <person name="Napoli C.A."/>
            <person name="Nelson D.R."/>
            <person name="Nyvall-Collen P."/>
            <person name="Peters A.F."/>
            <person name="Pommier C."/>
            <person name="Potin P."/>
            <person name="Poulain J."/>
            <person name="Quesneville H."/>
            <person name="Read B."/>
            <person name="Rensing S.A."/>
            <person name="Ritter A."/>
            <person name="Rousvoal S."/>
            <person name="Samanta M."/>
            <person name="Samson G."/>
            <person name="Schroeder D.C."/>
            <person name="Segurens B."/>
            <person name="Strittmatter M."/>
            <person name="Tonon T."/>
            <person name="Tregear J.W."/>
            <person name="Valentin K."/>
            <person name="von Dassow P."/>
            <person name="Yamagishi T."/>
            <person name="Van de Peer Y."/>
            <person name="Wincker P."/>
        </authorList>
    </citation>
    <scope>NUCLEOTIDE SEQUENCE [LARGE SCALE GENOMIC DNA]</scope>
    <source>
        <strain evidence="17">Ec32 / CCAP1310/4</strain>
    </source>
</reference>
<proteinExistence type="predicted"/>
<dbReference type="SMART" id="SM00490">
    <property type="entry name" value="HELICc"/>
    <property type="match status" value="1"/>
</dbReference>
<accession>D7G848</accession>
<dbReference type="AlphaFoldDB" id="D7G848"/>
<keyword evidence="5" id="KW-0378">Hydrolase</keyword>
<evidence type="ECO:0000259" key="13">
    <source>
        <dbReference type="PROSITE" id="PS50800"/>
    </source>
</evidence>
<evidence type="ECO:0000256" key="10">
    <source>
        <dbReference type="PROSITE-ProRule" id="PRU00175"/>
    </source>
</evidence>
<dbReference type="InterPro" id="IPR036361">
    <property type="entry name" value="SAP_dom_sf"/>
</dbReference>
<dbReference type="OrthoDB" id="448448at2759"/>
<feature type="domain" description="SAP" evidence="13">
    <location>
        <begin position="376"/>
        <end position="410"/>
    </location>
</feature>
<dbReference type="SMART" id="SM00184">
    <property type="entry name" value="RING"/>
    <property type="match status" value="1"/>
</dbReference>
<dbReference type="GO" id="GO:0005524">
    <property type="term" value="F:ATP binding"/>
    <property type="evidence" value="ECO:0007669"/>
    <property type="project" value="UniProtKB-KW"/>
</dbReference>
<dbReference type="InterPro" id="IPR014905">
    <property type="entry name" value="HIRAN"/>
</dbReference>
<dbReference type="Gene3D" id="1.10.720.30">
    <property type="entry name" value="SAP domain"/>
    <property type="match status" value="1"/>
</dbReference>
<evidence type="ECO:0000256" key="4">
    <source>
        <dbReference type="ARBA" id="ARBA00022771"/>
    </source>
</evidence>
<feature type="compositionally biased region" description="Basic and acidic residues" evidence="11">
    <location>
        <begin position="349"/>
        <end position="363"/>
    </location>
</feature>
<dbReference type="SMART" id="SM00487">
    <property type="entry name" value="DEXDc"/>
    <property type="match status" value="1"/>
</dbReference>
<dbReference type="FunCoup" id="D7G848">
    <property type="interactions" value="335"/>
</dbReference>
<feature type="compositionally biased region" description="Low complexity" evidence="11">
    <location>
        <begin position="1"/>
        <end position="22"/>
    </location>
</feature>
<dbReference type="InterPro" id="IPR000330">
    <property type="entry name" value="SNF2_N"/>
</dbReference>
<dbReference type="InterPro" id="IPR001650">
    <property type="entry name" value="Helicase_C-like"/>
</dbReference>
<evidence type="ECO:0000256" key="6">
    <source>
        <dbReference type="ARBA" id="ARBA00022806"/>
    </source>
</evidence>
<dbReference type="Pfam" id="PF00271">
    <property type="entry name" value="Helicase_C"/>
    <property type="match status" value="1"/>
</dbReference>
<feature type="region of interest" description="Disordered" evidence="11">
    <location>
        <begin position="349"/>
        <end position="368"/>
    </location>
</feature>
<feature type="domain" description="Helicase ATP-binding" evidence="14">
    <location>
        <begin position="393"/>
        <end position="570"/>
    </location>
</feature>
<dbReference type="SUPFAM" id="SSF68906">
    <property type="entry name" value="SAP domain"/>
    <property type="match status" value="1"/>
</dbReference>
<dbReference type="Pfam" id="PF08797">
    <property type="entry name" value="HIRAN"/>
    <property type="match status" value="1"/>
</dbReference>
<dbReference type="PANTHER" id="PTHR45626">
    <property type="entry name" value="TRANSCRIPTION TERMINATION FACTOR 2-RELATED"/>
    <property type="match status" value="1"/>
</dbReference>
<dbReference type="GO" id="GO:0005634">
    <property type="term" value="C:nucleus"/>
    <property type="evidence" value="ECO:0007669"/>
    <property type="project" value="UniProtKB-SubCell"/>
</dbReference>
<dbReference type="PROSITE" id="PS00518">
    <property type="entry name" value="ZF_RING_1"/>
    <property type="match status" value="1"/>
</dbReference>
<dbReference type="PANTHER" id="PTHR45626:SF17">
    <property type="entry name" value="HELICASE-LIKE TRANSCRIPTION FACTOR"/>
    <property type="match status" value="1"/>
</dbReference>
<evidence type="ECO:0000256" key="9">
    <source>
        <dbReference type="ARBA" id="ARBA00023242"/>
    </source>
</evidence>
<dbReference type="OMA" id="ETTVWRL"/>
<dbReference type="InterPro" id="IPR003034">
    <property type="entry name" value="SAP_dom"/>
</dbReference>
<feature type="domain" description="Helicase C-terminal" evidence="15">
    <location>
        <begin position="843"/>
        <end position="1003"/>
    </location>
</feature>
<dbReference type="Gene3D" id="3.40.50.10810">
    <property type="entry name" value="Tandem AAA-ATPase domain"/>
    <property type="match status" value="2"/>
</dbReference>
<keyword evidence="4 10" id="KW-0863">Zinc-finger</keyword>
<dbReference type="InterPro" id="IPR013083">
    <property type="entry name" value="Znf_RING/FYVE/PHD"/>
</dbReference>
<dbReference type="eggNOG" id="KOG1001">
    <property type="taxonomic scope" value="Eukaryota"/>
</dbReference>
<dbReference type="CDD" id="cd18793">
    <property type="entry name" value="SF2_C_SNF"/>
    <property type="match status" value="1"/>
</dbReference>
<dbReference type="PROSITE" id="PS51192">
    <property type="entry name" value="HELICASE_ATP_BIND_1"/>
    <property type="match status" value="1"/>
</dbReference>
<protein>
    <submittedName>
        <fullName evidence="16">Uncharacterized protein</fullName>
    </submittedName>
</protein>
<dbReference type="InterPro" id="IPR050628">
    <property type="entry name" value="SNF2_RAD54_helicase_TF"/>
</dbReference>
<evidence type="ECO:0000313" key="17">
    <source>
        <dbReference type="Proteomes" id="UP000002630"/>
    </source>
</evidence>
<evidence type="ECO:0000313" key="16">
    <source>
        <dbReference type="EMBL" id="CBJ27911.1"/>
    </source>
</evidence>
<evidence type="ECO:0000259" key="12">
    <source>
        <dbReference type="PROSITE" id="PS50089"/>
    </source>
</evidence>
<dbReference type="STRING" id="2880.D7G848"/>
<dbReference type="GO" id="GO:0016818">
    <property type="term" value="F:hydrolase activity, acting on acid anhydrides, in phosphorus-containing anhydrides"/>
    <property type="evidence" value="ECO:0007669"/>
    <property type="project" value="InterPro"/>
</dbReference>
<dbReference type="Gene3D" id="3.30.70.2330">
    <property type="match status" value="1"/>
</dbReference>
<evidence type="ECO:0000256" key="3">
    <source>
        <dbReference type="ARBA" id="ARBA00022741"/>
    </source>
</evidence>
<keyword evidence="6" id="KW-0347">Helicase</keyword>
<dbReference type="Pfam" id="PF02037">
    <property type="entry name" value="SAP"/>
    <property type="match status" value="1"/>
</dbReference>
<evidence type="ECO:0000256" key="5">
    <source>
        <dbReference type="ARBA" id="ARBA00022801"/>
    </source>
</evidence>
<dbReference type="GO" id="GO:0003676">
    <property type="term" value="F:nucleic acid binding"/>
    <property type="evidence" value="ECO:0007669"/>
    <property type="project" value="InterPro"/>
</dbReference>
<keyword evidence="17" id="KW-1185">Reference proteome</keyword>
<sequence length="1021" mass="109176">MVHPAPASTATSTAALPAPTASQTEEEDDDATIREVLYGYADLLIVGCRHYRGVAHLGEFVDLVREPNNPYDRNAIRVDNLTRQQVGHIKATQACILSPILDDRTNGAPRVEASVSVGGTRVYDLPIRANVFGPPERASATIAALGRLYLKGGMTGRHGSAPGGGSGASGSYKGHAVAVQTAISNPVKTQRELDEMFDKLDADSPQLPTANTSANTEPVLLASLMTHQKEGLAWMVQRENNPDPNGARLDDGKKNNPDSNGKGCQSHSSGLPPFWEQRVEGGKGVFHNTITCSSQPCRPASVHGGILSDDMGLGKTLQVISLILAQPPAGTDYVKKVLAVEANKRLKEALDRGETPPPQEKELTPQQKQEAVAKKYKKLKKADLERELAAKGLDTKGNKNDLVGRLSTHEAGLTPVDPSVKLGTLVVCPMSVIHNWETQFAEHVKEGALDVYAYHGGNRNQDPTFLATKDVVITTYDTLASDFSASGGQKALEEDVTAAVGGKPKRRHGVGGLGGNRVVLDEAHPFRNNKTNKHKACLALSSRYRWCLTGTPLINKPEDIGALFSFLHLAPASNPRVFLQAIGRPIRSGSDAGLARLRVLMKSVCLRRTKSVLSGKLPPKVVEIHRVQMDDGHREAYNTLFNSARAAFKAALADGEAEVMSQYASVLECLLRLRQVCCAESLVPSGRLETARKVLNQLAKEGPKLGKEEATKLFAKLKGLLEQDEGAECAICLELVGHADARVLRRCGHGFCSKCLGAMVKAGPPVAGGNRNKCPLCRLEFSQEDVVSGAELEKAGGASQAAGGEEVAASAVAAAAAAAAAVPGATVVEGKGGGRVPPPKVAALLQSLHELRRSGNGDKAVVFSQFTSFLDVIQPFLLADGFRLARLDGSMTNKQRQAELKRFAGKGGDGAEVMLASLMAAGTGINLTSANHCFIADPWWNASVESQAMDRVHRIGQTKPVRVVRMVSADSVEDRILEIQEAKEALGKGALRKLKPDEVRKARMTDLRTIFECKTEHAIEA</sequence>
<dbReference type="SMART" id="SM00910">
    <property type="entry name" value="HIRAN"/>
    <property type="match status" value="1"/>
</dbReference>
<dbReference type="Pfam" id="PF00097">
    <property type="entry name" value="zf-C3HC4"/>
    <property type="match status" value="1"/>
</dbReference>
<gene>
    <name evidence="16" type="ORF">Esi_0087_0024</name>
</gene>
<dbReference type="InterPro" id="IPR038718">
    <property type="entry name" value="SNF2-like_sf"/>
</dbReference>
<dbReference type="InParanoid" id="D7G848"/>
<evidence type="ECO:0000256" key="7">
    <source>
        <dbReference type="ARBA" id="ARBA00022833"/>
    </source>
</evidence>
<keyword evidence="3" id="KW-0547">Nucleotide-binding</keyword>
<dbReference type="GO" id="GO:0006281">
    <property type="term" value="P:DNA repair"/>
    <property type="evidence" value="ECO:0007669"/>
    <property type="project" value="TreeGrafter"/>
</dbReference>
<dbReference type="InterPro" id="IPR049730">
    <property type="entry name" value="SNF2/RAD54-like_C"/>
</dbReference>
<dbReference type="EMBL" id="FN649751">
    <property type="protein sequence ID" value="CBJ27911.1"/>
    <property type="molecule type" value="Genomic_DNA"/>
</dbReference>
<dbReference type="InterPro" id="IPR027417">
    <property type="entry name" value="P-loop_NTPase"/>
</dbReference>
<organism evidence="16 17">
    <name type="scientific">Ectocarpus siliculosus</name>
    <name type="common">Brown alga</name>
    <name type="synonym">Conferva siliculosa</name>
    <dbReference type="NCBI Taxonomy" id="2880"/>
    <lineage>
        <taxon>Eukaryota</taxon>
        <taxon>Sar</taxon>
        <taxon>Stramenopiles</taxon>
        <taxon>Ochrophyta</taxon>
        <taxon>PX clade</taxon>
        <taxon>Phaeophyceae</taxon>
        <taxon>Ectocarpales</taxon>
        <taxon>Ectocarpaceae</taxon>
        <taxon>Ectocarpus</taxon>
    </lineage>
</organism>
<evidence type="ECO:0000256" key="2">
    <source>
        <dbReference type="ARBA" id="ARBA00022723"/>
    </source>
</evidence>
<dbReference type="Pfam" id="PF00176">
    <property type="entry name" value="SNF2-rel_dom"/>
    <property type="match status" value="1"/>
</dbReference>
<comment type="subcellular location">
    <subcellularLocation>
        <location evidence="1">Nucleus</location>
    </subcellularLocation>
</comment>